<sequence>MGRSHTKPNEYGGDVTSNSCDFNGCKTCDSLSAFQVYMNTAPCGKAFPPFAAYQVLEISAGEVVDDCKAPAVIWLQAVLSANGWLDSGLASPCHRLSYYIGLLHD</sequence>
<name>A0AAV4TXS4_9ARAC</name>
<dbReference type="Proteomes" id="UP001054837">
    <property type="component" value="Unassembled WGS sequence"/>
</dbReference>
<protein>
    <submittedName>
        <fullName evidence="1">Uncharacterized protein</fullName>
    </submittedName>
</protein>
<evidence type="ECO:0000313" key="1">
    <source>
        <dbReference type="EMBL" id="GIY50306.1"/>
    </source>
</evidence>
<organism evidence="1 2">
    <name type="scientific">Caerostris darwini</name>
    <dbReference type="NCBI Taxonomy" id="1538125"/>
    <lineage>
        <taxon>Eukaryota</taxon>
        <taxon>Metazoa</taxon>
        <taxon>Ecdysozoa</taxon>
        <taxon>Arthropoda</taxon>
        <taxon>Chelicerata</taxon>
        <taxon>Arachnida</taxon>
        <taxon>Araneae</taxon>
        <taxon>Araneomorphae</taxon>
        <taxon>Entelegynae</taxon>
        <taxon>Araneoidea</taxon>
        <taxon>Araneidae</taxon>
        <taxon>Caerostris</taxon>
    </lineage>
</organism>
<comment type="caution">
    <text evidence="1">The sequence shown here is derived from an EMBL/GenBank/DDBJ whole genome shotgun (WGS) entry which is preliminary data.</text>
</comment>
<dbReference type="AlphaFoldDB" id="A0AAV4TXS4"/>
<proteinExistence type="predicted"/>
<dbReference type="EMBL" id="BPLQ01010367">
    <property type="protein sequence ID" value="GIY50306.1"/>
    <property type="molecule type" value="Genomic_DNA"/>
</dbReference>
<accession>A0AAV4TXS4</accession>
<evidence type="ECO:0000313" key="2">
    <source>
        <dbReference type="Proteomes" id="UP001054837"/>
    </source>
</evidence>
<reference evidence="1 2" key="1">
    <citation type="submission" date="2021-06" db="EMBL/GenBank/DDBJ databases">
        <title>Caerostris darwini draft genome.</title>
        <authorList>
            <person name="Kono N."/>
            <person name="Arakawa K."/>
        </authorList>
    </citation>
    <scope>NUCLEOTIDE SEQUENCE [LARGE SCALE GENOMIC DNA]</scope>
</reference>
<keyword evidence="2" id="KW-1185">Reference proteome</keyword>
<gene>
    <name evidence="1" type="ORF">CDAR_180991</name>
</gene>